<reference evidence="3" key="1">
    <citation type="submission" date="2018-08" db="EMBL/GenBank/DDBJ databases">
        <authorList>
            <person name="Zhang J."/>
            <person name="Du Z.-J."/>
        </authorList>
    </citation>
    <scope>NUCLEOTIDE SEQUENCE [LARGE SCALE GENOMIC DNA]</scope>
    <source>
        <strain evidence="3">KCTC 52655</strain>
    </source>
</reference>
<sequence>MMRTLIKQTAVLAFCLAVTSVTRAASLPEQTKNWLINQLSFSDSFFVTLNKQRIAFQGCKQQEYQLAFTQEFGPAFQLQGIAHYEKARLHEGFVAQRVKSQAYEILSWWNFSSIRIGVGRKFRNEHEIALPMAQLLRLPTSRAVALHLEFAGMRDDHTVALSAVRETWQAQKNDLSLPWHRSLDNQLYLSYQIAF</sequence>
<evidence type="ECO:0000313" key="3">
    <source>
        <dbReference type="Proteomes" id="UP000256561"/>
    </source>
</evidence>
<evidence type="ECO:0008006" key="4">
    <source>
        <dbReference type="Google" id="ProtNLM"/>
    </source>
</evidence>
<dbReference type="Proteomes" id="UP000256561">
    <property type="component" value="Unassembled WGS sequence"/>
</dbReference>
<feature type="chain" id="PRO_5017755926" description="DUF2490 domain-containing protein" evidence="1">
    <location>
        <begin position="25"/>
        <end position="195"/>
    </location>
</feature>
<proteinExistence type="predicted"/>
<gene>
    <name evidence="2" type="ORF">DXV75_07080</name>
</gene>
<keyword evidence="1" id="KW-0732">Signal</keyword>
<organism evidence="2 3">
    <name type="scientific">Alteromonas aestuariivivens</name>
    <dbReference type="NCBI Taxonomy" id="1938339"/>
    <lineage>
        <taxon>Bacteria</taxon>
        <taxon>Pseudomonadati</taxon>
        <taxon>Pseudomonadota</taxon>
        <taxon>Gammaproteobacteria</taxon>
        <taxon>Alteromonadales</taxon>
        <taxon>Alteromonadaceae</taxon>
        <taxon>Alteromonas/Salinimonas group</taxon>
        <taxon>Alteromonas</taxon>
    </lineage>
</organism>
<dbReference type="AlphaFoldDB" id="A0A3D8M9M2"/>
<evidence type="ECO:0000313" key="2">
    <source>
        <dbReference type="EMBL" id="RDV26743.1"/>
    </source>
</evidence>
<keyword evidence="3" id="KW-1185">Reference proteome</keyword>
<dbReference type="RefSeq" id="WP_115592696.1">
    <property type="nucleotide sequence ID" value="NZ_QRHA01000004.1"/>
</dbReference>
<dbReference type="OrthoDB" id="6334738at2"/>
<name>A0A3D8M9M2_9ALTE</name>
<dbReference type="EMBL" id="QRHA01000004">
    <property type="protein sequence ID" value="RDV26743.1"/>
    <property type="molecule type" value="Genomic_DNA"/>
</dbReference>
<accession>A0A3D8M9M2</accession>
<protein>
    <recommendedName>
        <fullName evidence="4">DUF2490 domain-containing protein</fullName>
    </recommendedName>
</protein>
<evidence type="ECO:0000256" key="1">
    <source>
        <dbReference type="SAM" id="SignalP"/>
    </source>
</evidence>
<comment type="caution">
    <text evidence="2">The sequence shown here is derived from an EMBL/GenBank/DDBJ whole genome shotgun (WGS) entry which is preliminary data.</text>
</comment>
<feature type="signal peptide" evidence="1">
    <location>
        <begin position="1"/>
        <end position="24"/>
    </location>
</feature>